<dbReference type="GO" id="GO:0005774">
    <property type="term" value="C:vacuolar membrane"/>
    <property type="evidence" value="ECO:0007669"/>
    <property type="project" value="UniProtKB-SubCell"/>
</dbReference>
<evidence type="ECO:0000256" key="9">
    <source>
        <dbReference type="ARBA" id="ARBA00022968"/>
    </source>
</evidence>
<proteinExistence type="inferred from homology"/>
<evidence type="ECO:0000256" key="4">
    <source>
        <dbReference type="ARBA" id="ARBA00022554"/>
    </source>
</evidence>
<evidence type="ECO:0000259" key="15">
    <source>
        <dbReference type="Pfam" id="PF00326"/>
    </source>
</evidence>
<reference evidence="17" key="1">
    <citation type="submission" date="2021-10" db="EMBL/GenBank/DDBJ databases">
        <title>De novo Genome Assembly of Clathrus columnatus (Basidiomycota, Fungi) Using Illumina and Nanopore Sequence Data.</title>
        <authorList>
            <person name="Ogiso-Tanaka E."/>
            <person name="Itagaki H."/>
            <person name="Hosoya T."/>
            <person name="Hosaka K."/>
        </authorList>
    </citation>
    <scope>NUCLEOTIDE SEQUENCE</scope>
    <source>
        <strain evidence="17">MO-923</strain>
    </source>
</reference>
<evidence type="ECO:0008006" key="19">
    <source>
        <dbReference type="Google" id="ProtNLM"/>
    </source>
</evidence>
<dbReference type="Pfam" id="PF00930">
    <property type="entry name" value="DPPIV_N"/>
    <property type="match status" value="1"/>
</dbReference>
<evidence type="ECO:0000313" key="18">
    <source>
        <dbReference type="Proteomes" id="UP001050691"/>
    </source>
</evidence>
<keyword evidence="6 14" id="KW-0812">Transmembrane</keyword>
<accession>A0AAV5AHV7</accession>
<dbReference type="GO" id="GO:0008239">
    <property type="term" value="F:dipeptidyl-peptidase activity"/>
    <property type="evidence" value="ECO:0007669"/>
    <property type="project" value="TreeGrafter"/>
</dbReference>
<name>A0AAV5AHV7_9AGAM</name>
<keyword evidence="12" id="KW-0325">Glycoprotein</keyword>
<dbReference type="PROSITE" id="PS00708">
    <property type="entry name" value="PRO_ENDOPEP_SER"/>
    <property type="match status" value="1"/>
</dbReference>
<feature type="region of interest" description="Disordered" evidence="13">
    <location>
        <begin position="47"/>
        <end position="71"/>
    </location>
</feature>
<evidence type="ECO:0000256" key="2">
    <source>
        <dbReference type="ARBA" id="ARBA00006150"/>
    </source>
</evidence>
<evidence type="ECO:0000259" key="16">
    <source>
        <dbReference type="Pfam" id="PF00930"/>
    </source>
</evidence>
<dbReference type="Gene3D" id="3.40.50.1820">
    <property type="entry name" value="alpha/beta hydrolase"/>
    <property type="match status" value="1"/>
</dbReference>
<dbReference type="PANTHER" id="PTHR11731">
    <property type="entry name" value="PROTEASE FAMILY S9B,C DIPEPTIDYL-PEPTIDASE IV-RELATED"/>
    <property type="match status" value="1"/>
</dbReference>
<evidence type="ECO:0000256" key="12">
    <source>
        <dbReference type="ARBA" id="ARBA00023180"/>
    </source>
</evidence>
<feature type="transmembrane region" description="Helical" evidence="14">
    <location>
        <begin position="92"/>
        <end position="115"/>
    </location>
</feature>
<keyword evidence="3" id="KW-0031">Aminopeptidase</keyword>
<protein>
    <recommendedName>
        <fullName evidence="19">Dipeptidyl aminopeptidase</fullName>
    </recommendedName>
</protein>
<evidence type="ECO:0000256" key="11">
    <source>
        <dbReference type="ARBA" id="ARBA00023136"/>
    </source>
</evidence>
<evidence type="ECO:0000256" key="7">
    <source>
        <dbReference type="ARBA" id="ARBA00022801"/>
    </source>
</evidence>
<dbReference type="PANTHER" id="PTHR11731:SF200">
    <property type="entry name" value="DIPEPTIDYL PEPTIDASE 10, ISOFORM B"/>
    <property type="match status" value="1"/>
</dbReference>
<evidence type="ECO:0000256" key="14">
    <source>
        <dbReference type="SAM" id="Phobius"/>
    </source>
</evidence>
<evidence type="ECO:0000256" key="1">
    <source>
        <dbReference type="ARBA" id="ARBA00004576"/>
    </source>
</evidence>
<evidence type="ECO:0000256" key="10">
    <source>
        <dbReference type="ARBA" id="ARBA00022989"/>
    </source>
</evidence>
<comment type="similarity">
    <text evidence="2">Belongs to the peptidase S9B family.</text>
</comment>
<sequence>MVAKTYQILPQEEPETTHIYTDDVAADVQSSDNAVVFVRPPTYYNDGRFSPPSSVDGDQETLLDKDPASEDVEDSLKYRSPAHRFGPAKSPLGYLILCIVGLTFLVLIIVLFSTFSSTYNPTQGSELRHITLDNIYDGTFATQRRYLNWVSEVGDGVYSTNEHGVIKLIDIKHNTTTELLKFSDVRDKNGRIISSSQWKLSPDLKYILIETDYRKQWRWSGHRNYYIHRLRDHVTYPIASPSIPSEIAYATWSPTGNAVAYVLNNDLYVLPSADEGVSSIRVTFQGNSSLFFGVPDWVYEEEVFSGDHALWWSPDSRRIAFLRSDETEVNDYTFPIYNPSNDPHAVFPYTNAVTMKYPKPGYPNPLVTVHTFDLDRYQKQLSVPTSPPSKFTREITWKGRRDLNDSVIQEVVWVGNTTLLIKEVNRAADEGSVVLCNLETQETDIGARGIVVRKLGKDGEQGDDGWIDSSQNVRPLPESLGLEEGAYLDIIPTKDGYNQIALFNPPNQSGPLWITFGKDEVVDILGIDSSRRRVYYLSATQPGTGRDPYYVTIPDVTQLTSTTVFTPVSIALDSEKGAYYGASLSPFCGYYLLNYNGPGIPWQKLVDVDDTENPTVVTNNSKLANRVKEFYEPTLVYSTIENEGYVNSAPLRGTSNPLFRYGGPGSQTVDRRFSMDWHTYVACTLQYIVVVVDGRGTGFRGRKLRNPVKGDLGFYETRDQIYAARHWASKPYVDSTKIGVWGWSYGGFMAAKVAEADAQVHNLAMSVAPVTSWLLYDTIYTERYMGLPDKNPGGYVNASISDVKPFAHIKYLLAHGTGDDNVHFANTAHLIDMFTAAQIRDYRLRIYTDSDHSIFTRGANREVYQFLTDFLIEHWGRPSDVKPIDHAVI</sequence>
<dbReference type="InterPro" id="IPR002469">
    <property type="entry name" value="Peptidase_S9B_N"/>
</dbReference>
<gene>
    <name evidence="17" type="ORF">Clacol_005763</name>
</gene>
<dbReference type="GO" id="GO:0004177">
    <property type="term" value="F:aminopeptidase activity"/>
    <property type="evidence" value="ECO:0007669"/>
    <property type="project" value="UniProtKB-KW"/>
</dbReference>
<dbReference type="GO" id="GO:0005886">
    <property type="term" value="C:plasma membrane"/>
    <property type="evidence" value="ECO:0007669"/>
    <property type="project" value="TreeGrafter"/>
</dbReference>
<dbReference type="Proteomes" id="UP001050691">
    <property type="component" value="Unassembled WGS sequence"/>
</dbReference>
<evidence type="ECO:0000313" key="17">
    <source>
        <dbReference type="EMBL" id="GJJ11530.1"/>
    </source>
</evidence>
<dbReference type="InterPro" id="IPR002471">
    <property type="entry name" value="Pept_S9_AS"/>
</dbReference>
<keyword evidence="11 14" id="KW-0472">Membrane</keyword>
<dbReference type="SUPFAM" id="SSF82171">
    <property type="entry name" value="DPP6 N-terminal domain-like"/>
    <property type="match status" value="1"/>
</dbReference>
<feature type="domain" description="Peptidase S9 prolyl oligopeptidase catalytic" evidence="15">
    <location>
        <begin position="674"/>
        <end position="875"/>
    </location>
</feature>
<feature type="domain" description="Dipeptidylpeptidase IV N-terminal" evidence="16">
    <location>
        <begin position="201"/>
        <end position="602"/>
    </location>
</feature>
<dbReference type="GO" id="GO:0004252">
    <property type="term" value="F:serine-type endopeptidase activity"/>
    <property type="evidence" value="ECO:0007669"/>
    <property type="project" value="InterPro"/>
</dbReference>
<dbReference type="InterPro" id="IPR050278">
    <property type="entry name" value="Serine_Prot_S9B/DPPIV"/>
</dbReference>
<keyword evidence="4" id="KW-0926">Vacuole</keyword>
<keyword evidence="7" id="KW-0378">Hydrolase</keyword>
<keyword evidence="8" id="KW-0720">Serine protease</keyword>
<evidence type="ECO:0000256" key="5">
    <source>
        <dbReference type="ARBA" id="ARBA00022670"/>
    </source>
</evidence>
<dbReference type="InterPro" id="IPR029058">
    <property type="entry name" value="AB_hydrolase_fold"/>
</dbReference>
<dbReference type="GO" id="GO:0006508">
    <property type="term" value="P:proteolysis"/>
    <property type="evidence" value="ECO:0007669"/>
    <property type="project" value="UniProtKB-KW"/>
</dbReference>
<keyword evidence="5" id="KW-0645">Protease</keyword>
<keyword evidence="9" id="KW-0735">Signal-anchor</keyword>
<keyword evidence="10 14" id="KW-1133">Transmembrane helix</keyword>
<dbReference type="Gene3D" id="2.140.10.30">
    <property type="entry name" value="Dipeptidylpeptidase IV, N-terminal domain"/>
    <property type="match status" value="1"/>
</dbReference>
<evidence type="ECO:0000256" key="3">
    <source>
        <dbReference type="ARBA" id="ARBA00022438"/>
    </source>
</evidence>
<evidence type="ECO:0000256" key="13">
    <source>
        <dbReference type="SAM" id="MobiDB-lite"/>
    </source>
</evidence>
<evidence type="ECO:0000256" key="8">
    <source>
        <dbReference type="ARBA" id="ARBA00022825"/>
    </source>
</evidence>
<dbReference type="Pfam" id="PF00326">
    <property type="entry name" value="Peptidase_S9"/>
    <property type="match status" value="1"/>
</dbReference>
<comment type="caution">
    <text evidence="17">The sequence shown here is derived from an EMBL/GenBank/DDBJ whole genome shotgun (WGS) entry which is preliminary data.</text>
</comment>
<dbReference type="AlphaFoldDB" id="A0AAV5AHV7"/>
<keyword evidence="18" id="KW-1185">Reference proteome</keyword>
<dbReference type="EMBL" id="BPWL01000006">
    <property type="protein sequence ID" value="GJJ11530.1"/>
    <property type="molecule type" value="Genomic_DNA"/>
</dbReference>
<dbReference type="InterPro" id="IPR001375">
    <property type="entry name" value="Peptidase_S9_cat"/>
</dbReference>
<comment type="subcellular location">
    <subcellularLocation>
        <location evidence="1">Vacuole membrane</location>
        <topology evidence="1">Single-pass type II membrane protein</topology>
    </subcellularLocation>
</comment>
<dbReference type="FunFam" id="3.40.50.1820:FF:000003">
    <property type="entry name" value="Dipeptidyl peptidase 4"/>
    <property type="match status" value="1"/>
</dbReference>
<dbReference type="SUPFAM" id="SSF53474">
    <property type="entry name" value="alpha/beta-Hydrolases"/>
    <property type="match status" value="1"/>
</dbReference>
<evidence type="ECO:0000256" key="6">
    <source>
        <dbReference type="ARBA" id="ARBA00022692"/>
    </source>
</evidence>
<organism evidence="17 18">
    <name type="scientific">Clathrus columnatus</name>
    <dbReference type="NCBI Taxonomy" id="1419009"/>
    <lineage>
        <taxon>Eukaryota</taxon>
        <taxon>Fungi</taxon>
        <taxon>Dikarya</taxon>
        <taxon>Basidiomycota</taxon>
        <taxon>Agaricomycotina</taxon>
        <taxon>Agaricomycetes</taxon>
        <taxon>Phallomycetidae</taxon>
        <taxon>Phallales</taxon>
        <taxon>Clathraceae</taxon>
        <taxon>Clathrus</taxon>
    </lineage>
</organism>